<sequence length="140" mass="15442">MVVRLGLKSFQQVRHGQELVLELRPRGCFFFGVEKLDAMDKVCEIGIQGFLETVVVMPDHRIQKARKCLGGRHGHKEMEKGAEKGLRTRLDGVDGGDGDPEPCNLRRSISPMASSTFLNGGSSNGLRPFSDSNEVCDVVR</sequence>
<name>A0A4V4NCT9_9PEZI</name>
<dbReference type="AlphaFoldDB" id="A0A4V4NCT9"/>
<dbReference type="EMBL" id="MWPZ01000003">
    <property type="protein sequence ID" value="TID01364.1"/>
    <property type="molecule type" value="Genomic_DNA"/>
</dbReference>
<comment type="caution">
    <text evidence="2">The sequence shown here is derived from an EMBL/GenBank/DDBJ whole genome shotgun (WGS) entry which is preliminary data.</text>
</comment>
<accession>A0A4V4NCT9</accession>
<reference evidence="2 3" key="1">
    <citation type="journal article" date="2019" name="Genome Biol. Evol.">
        <title>Genomic Plasticity Mediated by Transposable Elements in the Plant Pathogenic Fungus Colletotrichum higginsianum.</title>
        <authorList>
            <person name="Tsushima A."/>
            <person name="Gan P."/>
            <person name="Kumakura N."/>
            <person name="Narusaka M."/>
            <person name="Takano Y."/>
            <person name="Narusaka Y."/>
            <person name="Shirasu K."/>
        </authorList>
    </citation>
    <scope>NUCLEOTIDE SEQUENCE [LARGE SCALE GENOMIC DNA]</scope>
    <source>
        <strain evidence="2 3">MAFF305635-RFP</strain>
    </source>
</reference>
<organism evidence="2 3">
    <name type="scientific">Colletotrichum higginsianum</name>
    <dbReference type="NCBI Taxonomy" id="80884"/>
    <lineage>
        <taxon>Eukaryota</taxon>
        <taxon>Fungi</taxon>
        <taxon>Dikarya</taxon>
        <taxon>Ascomycota</taxon>
        <taxon>Pezizomycotina</taxon>
        <taxon>Sordariomycetes</taxon>
        <taxon>Hypocreomycetidae</taxon>
        <taxon>Glomerellales</taxon>
        <taxon>Glomerellaceae</taxon>
        <taxon>Colletotrichum</taxon>
        <taxon>Colletotrichum destructivum species complex</taxon>
    </lineage>
</organism>
<dbReference type="Proteomes" id="UP000305883">
    <property type="component" value="Unassembled WGS sequence"/>
</dbReference>
<feature type="compositionally biased region" description="Basic and acidic residues" evidence="1">
    <location>
        <begin position="76"/>
        <end position="92"/>
    </location>
</feature>
<proteinExistence type="predicted"/>
<evidence type="ECO:0000313" key="2">
    <source>
        <dbReference type="EMBL" id="TID01364.1"/>
    </source>
</evidence>
<protein>
    <submittedName>
        <fullName evidence="2">Uncharacterized protein</fullName>
    </submittedName>
</protein>
<gene>
    <name evidence="2" type="ORF">CH35J_003346</name>
</gene>
<feature type="region of interest" description="Disordered" evidence="1">
    <location>
        <begin position="70"/>
        <end position="103"/>
    </location>
</feature>
<evidence type="ECO:0000256" key="1">
    <source>
        <dbReference type="SAM" id="MobiDB-lite"/>
    </source>
</evidence>
<evidence type="ECO:0000313" key="3">
    <source>
        <dbReference type="Proteomes" id="UP000305883"/>
    </source>
</evidence>